<feature type="coiled-coil region" evidence="6">
    <location>
        <begin position="733"/>
        <end position="760"/>
    </location>
</feature>
<comment type="similarity">
    <text evidence="1">Belongs to the DNA2/NAM7 helicase family.</text>
</comment>
<evidence type="ECO:0000256" key="2">
    <source>
        <dbReference type="ARBA" id="ARBA00022741"/>
    </source>
</evidence>
<dbReference type="InterPro" id="IPR027417">
    <property type="entry name" value="P-loop_NTPase"/>
</dbReference>
<keyword evidence="3" id="KW-0378">Hydrolase</keyword>
<dbReference type="SMART" id="SM00220">
    <property type="entry name" value="S_TKc"/>
    <property type="match status" value="1"/>
</dbReference>
<dbReference type="SUPFAM" id="SSF56112">
    <property type="entry name" value="Protein kinase-like (PK-like)"/>
    <property type="match status" value="1"/>
</dbReference>
<keyword evidence="5" id="KW-0067">ATP-binding</keyword>
<name>A0A0Q2RYX3_MYCGO</name>
<dbReference type="SUPFAM" id="SSF52540">
    <property type="entry name" value="P-loop containing nucleoside triphosphate hydrolases"/>
    <property type="match status" value="1"/>
</dbReference>
<dbReference type="Proteomes" id="UP000051677">
    <property type="component" value="Unassembled WGS sequence"/>
</dbReference>
<evidence type="ECO:0000256" key="6">
    <source>
        <dbReference type="SAM" id="Coils"/>
    </source>
</evidence>
<evidence type="ECO:0000259" key="7">
    <source>
        <dbReference type="PROSITE" id="PS50011"/>
    </source>
</evidence>
<dbReference type="Gene3D" id="1.10.510.10">
    <property type="entry name" value="Transferase(Phosphotransferase) domain 1"/>
    <property type="match status" value="1"/>
</dbReference>
<dbReference type="Gene3D" id="3.40.50.300">
    <property type="entry name" value="P-loop containing nucleotide triphosphate hydrolases"/>
    <property type="match status" value="2"/>
</dbReference>
<feature type="domain" description="Protein kinase" evidence="7">
    <location>
        <begin position="1"/>
        <end position="271"/>
    </location>
</feature>
<dbReference type="InterPro" id="IPR047187">
    <property type="entry name" value="SF1_C_Upf1"/>
</dbReference>
<evidence type="ECO:0000313" key="9">
    <source>
        <dbReference type="Proteomes" id="UP000051677"/>
    </source>
</evidence>
<dbReference type="InterPro" id="IPR041677">
    <property type="entry name" value="DNA2/NAM7_AAA_11"/>
</dbReference>
<dbReference type="InterPro" id="IPR000719">
    <property type="entry name" value="Prot_kinase_dom"/>
</dbReference>
<protein>
    <recommendedName>
        <fullName evidence="7">Protein kinase domain-containing protein</fullName>
    </recommendedName>
</protein>
<dbReference type="PROSITE" id="PS50011">
    <property type="entry name" value="PROTEIN_KINASE_DOM"/>
    <property type="match status" value="1"/>
</dbReference>
<keyword evidence="2" id="KW-0547">Nucleotide-binding</keyword>
<dbReference type="InterPro" id="IPR041679">
    <property type="entry name" value="DNA2/NAM7-like_C"/>
</dbReference>
<evidence type="ECO:0000256" key="3">
    <source>
        <dbReference type="ARBA" id="ARBA00022801"/>
    </source>
</evidence>
<evidence type="ECO:0000256" key="4">
    <source>
        <dbReference type="ARBA" id="ARBA00022806"/>
    </source>
</evidence>
<dbReference type="GO" id="GO:0016787">
    <property type="term" value="F:hydrolase activity"/>
    <property type="evidence" value="ECO:0007669"/>
    <property type="project" value="UniProtKB-KW"/>
</dbReference>
<dbReference type="AlphaFoldDB" id="A0A0Q2RYX3"/>
<dbReference type="RefSeq" id="WP_055576619.1">
    <property type="nucleotide sequence ID" value="NZ_LKTM01000023.1"/>
</dbReference>
<dbReference type="GO" id="GO:0043139">
    <property type="term" value="F:5'-3' DNA helicase activity"/>
    <property type="evidence" value="ECO:0007669"/>
    <property type="project" value="TreeGrafter"/>
</dbReference>
<comment type="caution">
    <text evidence="8">The sequence shown here is derived from an EMBL/GenBank/DDBJ whole genome shotgun (WGS) entry which is preliminary data.</text>
</comment>
<proteinExistence type="inferred from homology"/>
<evidence type="ECO:0000313" key="8">
    <source>
        <dbReference type="EMBL" id="KQH80507.1"/>
    </source>
</evidence>
<dbReference type="CDD" id="cd14014">
    <property type="entry name" value="STKc_PknB_like"/>
    <property type="match status" value="1"/>
</dbReference>
<dbReference type="Pfam" id="PF00069">
    <property type="entry name" value="Pkinase"/>
    <property type="match status" value="1"/>
</dbReference>
<dbReference type="EMBL" id="LKTM01000023">
    <property type="protein sequence ID" value="KQH80507.1"/>
    <property type="molecule type" value="Genomic_DNA"/>
</dbReference>
<sequence>MVAGRYAEIANTRRVGGQWEVFQASDLDRGGRHVAVKVVPAKSDEIFRIYFERETAAMRTLSHANVAALLDSGIDDAAGLYYVVLEWIPDTLKTWLAGLPETPGWDDVADTVALPLASALAHSHSLSVLHRDVKPGNVLWTGGKPLLADFALSKIKKQIAAAEDATVIGMTSAPWAPPEQTSRGSARFDVYGLAATLLQCVSTQKFSAYHHVTAALNDADTPPPVTDLLRRALDPDPAVRPADGQVFFYELQAIQTARAKNWHRARQVPFLLTRIARETLLQAGEGRRAEDVIEQRMGTATYAVPRLKTAPDGQTHLSADEFQLVGDQVKLVLAFEGDTKLKCIRAEVADFEDLEYLRRLEEAVVLDSRELVFTARPPLRPAESAKAAWELRARLRKAVQDAGDRSSERIKNARLTSWSKLIDAKEQLEKRLEEPITYSRVGSSGIEFTLQSKTALSASILDQERIARPLGDEVTGKDVRVVVVDIDDTDGTDFTVRAAGRGADIPFDGVLVRDRTPSRAAIRRQKDALAALREGSAARPHLRELVLDPAQAQAPDPVEFVARTEGLDEDKKVAVARALGSSDLFLVEGPPGTGKTSFICELVNQYLAARPHDKVLLVSQMHVAIDNAITRLEKSGVEAVVRLSSKDDRVDPEATHLLLSNKLEAWRAGVAERAEEGMSKLAAREGVQIEHLILALRAEEALATLRRQRGHAEALGTLSTDDRLDNEDLPEQRADMLADYQRASERAEQAVAEVRAAAGEVGVDVPDPLDESTLAALVEAVLGGAAQRRLHQLVQTQGDWLASLNDPAAAEPMFLPTQSVVAGTCMGFVANRNVGEMQFDLCIIDEASRATAAELLVPMTRSKRWVMVGDTKQLPPMAEEVLGHPDLIKTFDLDRAVVSTSLFDTLLAEVPDACRTRLVTQHRMAAPIGELISQAFYTGELVHDPVPVLDPSSIEEDERLIWFSTSHRGNRFEEAKFAGSVSASNKLEVEKVADLVKRLDERAAAGRYRRLDGEKLHVLVLSGYSKQCGEITRALRRLGCRHVDAQVKTIDAVQGREADVVIFSVTRANLAGELGFLGQPYAGRINVALSRAREALWIVGDSEFCTSREGPLRDVLHHIATSPAGRVEYL</sequence>
<organism evidence="8 9">
    <name type="scientific">Mycobacterium gordonae</name>
    <dbReference type="NCBI Taxonomy" id="1778"/>
    <lineage>
        <taxon>Bacteria</taxon>
        <taxon>Bacillati</taxon>
        <taxon>Actinomycetota</taxon>
        <taxon>Actinomycetes</taxon>
        <taxon>Mycobacteriales</taxon>
        <taxon>Mycobacteriaceae</taxon>
        <taxon>Mycobacterium</taxon>
    </lineage>
</organism>
<dbReference type="Pfam" id="PF13086">
    <property type="entry name" value="AAA_11"/>
    <property type="match status" value="1"/>
</dbReference>
<dbReference type="Pfam" id="PF13087">
    <property type="entry name" value="AAA_12"/>
    <property type="match status" value="1"/>
</dbReference>
<keyword evidence="4" id="KW-0347">Helicase</keyword>
<accession>A0A0Q2RYX3</accession>
<dbReference type="PANTHER" id="PTHR43788">
    <property type="entry name" value="DNA2/NAM7 HELICASE FAMILY MEMBER"/>
    <property type="match status" value="1"/>
</dbReference>
<dbReference type="CDD" id="cd18808">
    <property type="entry name" value="SF1_C_Upf1"/>
    <property type="match status" value="1"/>
</dbReference>
<dbReference type="InterPro" id="IPR050534">
    <property type="entry name" value="Coronavir_polyprotein_1ab"/>
</dbReference>
<dbReference type="PANTHER" id="PTHR43788:SF8">
    <property type="entry name" value="DNA-BINDING PROTEIN SMUBP-2"/>
    <property type="match status" value="1"/>
</dbReference>
<dbReference type="Gene3D" id="3.30.200.20">
    <property type="entry name" value="Phosphorylase Kinase, domain 1"/>
    <property type="match status" value="1"/>
</dbReference>
<evidence type="ECO:0000256" key="5">
    <source>
        <dbReference type="ARBA" id="ARBA00022840"/>
    </source>
</evidence>
<reference evidence="8 9" key="1">
    <citation type="submission" date="2015-10" db="EMBL/GenBank/DDBJ databases">
        <title>Mycobacterium gordonae draft genome assembly.</title>
        <authorList>
            <person name="Ustinova V."/>
            <person name="Smirnova T."/>
            <person name="Blagodatskikh K."/>
            <person name="Varlamov D."/>
            <person name="Larionova E."/>
            <person name="Chernousova L."/>
        </authorList>
    </citation>
    <scope>NUCLEOTIDE SEQUENCE [LARGE SCALE GENOMIC DNA]</scope>
    <source>
        <strain evidence="8 9">CTRI 14-8773</strain>
    </source>
</reference>
<dbReference type="GO" id="GO:0005524">
    <property type="term" value="F:ATP binding"/>
    <property type="evidence" value="ECO:0007669"/>
    <property type="project" value="UniProtKB-KW"/>
</dbReference>
<keyword evidence="6" id="KW-0175">Coiled coil</keyword>
<dbReference type="InterPro" id="IPR011009">
    <property type="entry name" value="Kinase-like_dom_sf"/>
</dbReference>
<evidence type="ECO:0000256" key="1">
    <source>
        <dbReference type="ARBA" id="ARBA00007913"/>
    </source>
</evidence>
<dbReference type="GO" id="GO:0004672">
    <property type="term" value="F:protein kinase activity"/>
    <property type="evidence" value="ECO:0007669"/>
    <property type="project" value="InterPro"/>
</dbReference>
<gene>
    <name evidence="8" type="ORF">AO501_07935</name>
</gene>